<organism evidence="7 8">
    <name type="scientific">Bacillus aerolatus</name>
    <dbReference type="NCBI Taxonomy" id="2653354"/>
    <lineage>
        <taxon>Bacteria</taxon>
        <taxon>Bacillati</taxon>
        <taxon>Bacillota</taxon>
        <taxon>Bacilli</taxon>
        <taxon>Bacillales</taxon>
        <taxon>Bacillaceae</taxon>
        <taxon>Bacillus</taxon>
    </lineage>
</organism>
<feature type="binding site" evidence="6">
    <location>
        <position position="90"/>
    </location>
    <ligand>
        <name>Fe cation</name>
        <dbReference type="ChEBI" id="CHEBI:24875"/>
    </ligand>
</feature>
<dbReference type="PRINTS" id="PR01576">
    <property type="entry name" value="PDEFORMYLASE"/>
</dbReference>
<dbReference type="RefSeq" id="WP_152149991.1">
    <property type="nucleotide sequence ID" value="NZ_WEIO01000002.1"/>
</dbReference>
<protein>
    <recommendedName>
        <fullName evidence="6">Peptide deformylase</fullName>
        <shortName evidence="6">PDF</shortName>
        <ecNumber evidence="6">3.5.1.88</ecNumber>
    </recommendedName>
    <alternativeName>
        <fullName evidence="6">Polypeptide deformylase</fullName>
    </alternativeName>
</protein>
<dbReference type="HAMAP" id="MF_00163">
    <property type="entry name" value="Pep_deformylase"/>
    <property type="match status" value="1"/>
</dbReference>
<keyword evidence="8" id="KW-1185">Reference proteome</keyword>
<dbReference type="PANTHER" id="PTHR10458">
    <property type="entry name" value="PEPTIDE DEFORMYLASE"/>
    <property type="match status" value="1"/>
</dbReference>
<dbReference type="EMBL" id="WEIO01000002">
    <property type="protein sequence ID" value="KAB7708004.1"/>
    <property type="molecule type" value="Genomic_DNA"/>
</dbReference>
<keyword evidence="5 6" id="KW-0408">Iron</keyword>
<accession>A0A6I1FNH5</accession>
<reference evidence="7 8" key="1">
    <citation type="submission" date="2019-10" db="EMBL/GenBank/DDBJ databases">
        <title>Bacillus aerolatum sp. nov., isolated from bioaerosol of sport playgrounds.</title>
        <authorList>
            <person name="Chen P."/>
            <person name="Zhang G."/>
        </authorList>
    </citation>
    <scope>NUCLEOTIDE SEQUENCE [LARGE SCALE GENOMIC DNA]</scope>
    <source>
        <strain evidence="7 8">CX253</strain>
    </source>
</reference>
<evidence type="ECO:0000313" key="7">
    <source>
        <dbReference type="EMBL" id="KAB7708004.1"/>
    </source>
</evidence>
<evidence type="ECO:0000256" key="3">
    <source>
        <dbReference type="ARBA" id="ARBA00022801"/>
    </source>
</evidence>
<dbReference type="InterPro" id="IPR036821">
    <property type="entry name" value="Peptide_deformylase_sf"/>
</dbReference>
<comment type="catalytic activity">
    <reaction evidence="6">
        <text>N-terminal N-formyl-L-methionyl-[peptide] + H2O = N-terminal L-methionyl-[peptide] + formate</text>
        <dbReference type="Rhea" id="RHEA:24420"/>
        <dbReference type="Rhea" id="RHEA-COMP:10639"/>
        <dbReference type="Rhea" id="RHEA-COMP:10640"/>
        <dbReference type="ChEBI" id="CHEBI:15377"/>
        <dbReference type="ChEBI" id="CHEBI:15740"/>
        <dbReference type="ChEBI" id="CHEBI:49298"/>
        <dbReference type="ChEBI" id="CHEBI:64731"/>
        <dbReference type="EC" id="3.5.1.88"/>
    </reaction>
</comment>
<comment type="cofactor">
    <cofactor evidence="6">
        <name>Fe(2+)</name>
        <dbReference type="ChEBI" id="CHEBI:29033"/>
    </cofactor>
    <text evidence="6">Binds 1 Fe(2+) ion.</text>
</comment>
<dbReference type="CDD" id="cd00487">
    <property type="entry name" value="Pep_deformylase"/>
    <property type="match status" value="1"/>
</dbReference>
<evidence type="ECO:0000256" key="2">
    <source>
        <dbReference type="ARBA" id="ARBA00022723"/>
    </source>
</evidence>
<dbReference type="Proteomes" id="UP000429595">
    <property type="component" value="Unassembled WGS sequence"/>
</dbReference>
<feature type="binding site" evidence="6">
    <location>
        <position position="132"/>
    </location>
    <ligand>
        <name>Fe cation</name>
        <dbReference type="ChEBI" id="CHEBI:24875"/>
    </ligand>
</feature>
<dbReference type="GO" id="GO:0006412">
    <property type="term" value="P:translation"/>
    <property type="evidence" value="ECO:0007669"/>
    <property type="project" value="UniProtKB-UniRule"/>
</dbReference>
<dbReference type="Pfam" id="PF01327">
    <property type="entry name" value="Pep_deformylase"/>
    <property type="match status" value="1"/>
</dbReference>
<dbReference type="PANTHER" id="PTHR10458:SF22">
    <property type="entry name" value="PEPTIDE DEFORMYLASE"/>
    <property type="match status" value="1"/>
</dbReference>
<evidence type="ECO:0000256" key="5">
    <source>
        <dbReference type="ARBA" id="ARBA00023004"/>
    </source>
</evidence>
<evidence type="ECO:0000256" key="4">
    <source>
        <dbReference type="ARBA" id="ARBA00022917"/>
    </source>
</evidence>
<feature type="active site" evidence="6">
    <location>
        <position position="133"/>
    </location>
</feature>
<dbReference type="InterPro" id="IPR023635">
    <property type="entry name" value="Peptide_deformylase"/>
</dbReference>
<dbReference type="EC" id="3.5.1.88" evidence="6"/>
<proteinExistence type="inferred from homology"/>
<dbReference type="NCBIfam" id="NF001159">
    <property type="entry name" value="PRK00150.1-3"/>
    <property type="match status" value="1"/>
</dbReference>
<dbReference type="SUPFAM" id="SSF56420">
    <property type="entry name" value="Peptide deformylase"/>
    <property type="match status" value="1"/>
</dbReference>
<name>A0A6I1FNH5_9BACI</name>
<evidence type="ECO:0000256" key="6">
    <source>
        <dbReference type="HAMAP-Rule" id="MF_00163"/>
    </source>
</evidence>
<keyword evidence="4 6" id="KW-0648">Protein biosynthesis</keyword>
<feature type="binding site" evidence="6">
    <location>
        <position position="136"/>
    </location>
    <ligand>
        <name>Fe cation</name>
        <dbReference type="ChEBI" id="CHEBI:24875"/>
    </ligand>
</feature>
<keyword evidence="2 6" id="KW-0479">Metal-binding</keyword>
<dbReference type="AlphaFoldDB" id="A0A6I1FNH5"/>
<dbReference type="PIRSF" id="PIRSF004749">
    <property type="entry name" value="Pep_def"/>
    <property type="match status" value="1"/>
</dbReference>
<gene>
    <name evidence="6" type="primary">def</name>
    <name evidence="7" type="ORF">F9802_04635</name>
</gene>
<comment type="similarity">
    <text evidence="1 6">Belongs to the polypeptide deformylase family.</text>
</comment>
<dbReference type="NCBIfam" id="TIGR00079">
    <property type="entry name" value="pept_deformyl"/>
    <property type="match status" value="1"/>
</dbReference>
<dbReference type="GO" id="GO:0046872">
    <property type="term" value="F:metal ion binding"/>
    <property type="evidence" value="ECO:0007669"/>
    <property type="project" value="UniProtKB-KW"/>
</dbReference>
<evidence type="ECO:0000313" key="8">
    <source>
        <dbReference type="Proteomes" id="UP000429595"/>
    </source>
</evidence>
<comment type="caution">
    <text evidence="7">The sequence shown here is derived from an EMBL/GenBank/DDBJ whole genome shotgun (WGS) entry which is preliminary data.</text>
</comment>
<sequence length="161" mass="17904">MAQLPIVCYPDVILEKKCEPVTQFDKKLKKLVNDMHETMIAADGVGLAAPQIGKDLQLAIVDIEDENGLITFVNPVIEEAKGSETDIEGCLSFPGLYGHVTRPSYVKVKAQDVKGRFFTLKAEGFLARAIQHEIDHLHGILFTSKVEEYVSEQELETEETS</sequence>
<evidence type="ECO:0000256" key="1">
    <source>
        <dbReference type="ARBA" id="ARBA00010759"/>
    </source>
</evidence>
<dbReference type="FunFam" id="3.90.45.10:FF:000005">
    <property type="entry name" value="Peptide deformylase"/>
    <property type="match status" value="1"/>
</dbReference>
<comment type="function">
    <text evidence="6">Removes the formyl group from the N-terminal Met of newly synthesized proteins. Requires at least a dipeptide for an efficient rate of reaction. N-terminal L-methionine is a prerequisite for activity but the enzyme has broad specificity at other positions.</text>
</comment>
<dbReference type="Gene3D" id="3.90.45.10">
    <property type="entry name" value="Peptide deformylase"/>
    <property type="match status" value="1"/>
</dbReference>
<keyword evidence="3 6" id="KW-0378">Hydrolase</keyword>
<dbReference type="GO" id="GO:0042586">
    <property type="term" value="F:peptide deformylase activity"/>
    <property type="evidence" value="ECO:0007669"/>
    <property type="project" value="UniProtKB-UniRule"/>
</dbReference>